<evidence type="ECO:0000256" key="1">
    <source>
        <dbReference type="SAM" id="Phobius"/>
    </source>
</evidence>
<sequence length="222" mass="24744">MAIHNLNLSKTFISLLLLILAGDAVFIALHILQKLHFLNHPAFLLTTDGGYAEVYQYLKEGLIAALFLWAATQTRSLIFFAWSALFCFLLLDDSLQFHENAGEQLAHLFSFTASFNMQPRDLAQPFAIALFVAPLLLFLTFSYAKANAEQRMMSNWMLLLLAGIGFFGVAVDMMHAATTWGFGLFALIEESGEMAVMSGTLVFVVHYILISSEQTFTSRQLG</sequence>
<gene>
    <name evidence="2" type="ORF">HCJ96_03625</name>
</gene>
<evidence type="ECO:0000313" key="3">
    <source>
        <dbReference type="Proteomes" id="UP000709336"/>
    </source>
</evidence>
<dbReference type="EMBL" id="JAATNW010000002">
    <property type="protein sequence ID" value="NMH59110.1"/>
    <property type="molecule type" value="Genomic_DNA"/>
</dbReference>
<feature type="transmembrane region" description="Helical" evidence="1">
    <location>
        <begin position="122"/>
        <end position="144"/>
    </location>
</feature>
<feature type="transmembrane region" description="Helical" evidence="1">
    <location>
        <begin position="66"/>
        <end position="91"/>
    </location>
</feature>
<evidence type="ECO:0008006" key="4">
    <source>
        <dbReference type="Google" id="ProtNLM"/>
    </source>
</evidence>
<keyword evidence="1" id="KW-0812">Transmembrane</keyword>
<dbReference type="Proteomes" id="UP000709336">
    <property type="component" value="Unassembled WGS sequence"/>
</dbReference>
<feature type="transmembrane region" description="Helical" evidence="1">
    <location>
        <begin position="12"/>
        <end position="32"/>
    </location>
</feature>
<accession>A0ABX1R1P4</accession>
<protein>
    <recommendedName>
        <fullName evidence="4">DUF998 domain-containing protein</fullName>
    </recommendedName>
</protein>
<keyword evidence="3" id="KW-1185">Reference proteome</keyword>
<feature type="transmembrane region" description="Helical" evidence="1">
    <location>
        <begin position="156"/>
        <end position="188"/>
    </location>
</feature>
<feature type="transmembrane region" description="Helical" evidence="1">
    <location>
        <begin position="194"/>
        <end position="210"/>
    </location>
</feature>
<keyword evidence="1" id="KW-0472">Membrane</keyword>
<comment type="caution">
    <text evidence="2">The sequence shown here is derived from an EMBL/GenBank/DDBJ whole genome shotgun (WGS) entry which is preliminary data.</text>
</comment>
<dbReference type="RefSeq" id="WP_169209683.1">
    <property type="nucleotide sequence ID" value="NZ_JAATNW010000002.1"/>
</dbReference>
<keyword evidence="1" id="KW-1133">Transmembrane helix</keyword>
<organism evidence="2 3">
    <name type="scientific">Alteromonas ponticola</name>
    <dbReference type="NCBI Taxonomy" id="2720613"/>
    <lineage>
        <taxon>Bacteria</taxon>
        <taxon>Pseudomonadati</taxon>
        <taxon>Pseudomonadota</taxon>
        <taxon>Gammaproteobacteria</taxon>
        <taxon>Alteromonadales</taxon>
        <taxon>Alteromonadaceae</taxon>
        <taxon>Alteromonas/Salinimonas group</taxon>
        <taxon>Alteromonas</taxon>
    </lineage>
</organism>
<name>A0ABX1R1P4_9ALTE</name>
<reference evidence="2 3" key="1">
    <citation type="submission" date="2020-03" db="EMBL/GenBank/DDBJ databases">
        <title>Alteromonas ponticola sp. nov., isolated from seawater.</title>
        <authorList>
            <person name="Yoon J.-H."/>
            <person name="Kim Y.-O."/>
        </authorList>
    </citation>
    <scope>NUCLEOTIDE SEQUENCE [LARGE SCALE GENOMIC DNA]</scope>
    <source>
        <strain evidence="2 3">MYP5</strain>
    </source>
</reference>
<proteinExistence type="predicted"/>
<evidence type="ECO:0000313" key="2">
    <source>
        <dbReference type="EMBL" id="NMH59110.1"/>
    </source>
</evidence>